<feature type="compositionally biased region" description="Basic residues" evidence="1">
    <location>
        <begin position="133"/>
        <end position="145"/>
    </location>
</feature>
<feature type="region of interest" description="Disordered" evidence="1">
    <location>
        <begin position="128"/>
        <end position="226"/>
    </location>
</feature>
<dbReference type="Proteomes" id="UP001590951">
    <property type="component" value="Unassembled WGS sequence"/>
</dbReference>
<accession>A0ABR4AF44</accession>
<name>A0ABR4AF44_9LECA</name>
<keyword evidence="3" id="KW-1185">Reference proteome</keyword>
<dbReference type="EMBL" id="JBHFEH010000214">
    <property type="protein sequence ID" value="KAL2044094.1"/>
    <property type="molecule type" value="Genomic_DNA"/>
</dbReference>
<feature type="compositionally biased region" description="Pro residues" evidence="1">
    <location>
        <begin position="203"/>
        <end position="226"/>
    </location>
</feature>
<evidence type="ECO:0000256" key="1">
    <source>
        <dbReference type="SAM" id="MobiDB-lite"/>
    </source>
</evidence>
<organism evidence="2 3">
    <name type="scientific">Lepraria finkii</name>
    <dbReference type="NCBI Taxonomy" id="1340010"/>
    <lineage>
        <taxon>Eukaryota</taxon>
        <taxon>Fungi</taxon>
        <taxon>Dikarya</taxon>
        <taxon>Ascomycota</taxon>
        <taxon>Pezizomycotina</taxon>
        <taxon>Lecanoromycetes</taxon>
        <taxon>OSLEUM clade</taxon>
        <taxon>Lecanoromycetidae</taxon>
        <taxon>Lecanorales</taxon>
        <taxon>Lecanorineae</taxon>
        <taxon>Stereocaulaceae</taxon>
        <taxon>Lepraria</taxon>
    </lineage>
</organism>
<comment type="caution">
    <text evidence="2">The sequence shown here is derived from an EMBL/GenBank/DDBJ whole genome shotgun (WGS) entry which is preliminary data.</text>
</comment>
<proteinExistence type="predicted"/>
<evidence type="ECO:0000313" key="3">
    <source>
        <dbReference type="Proteomes" id="UP001590951"/>
    </source>
</evidence>
<feature type="region of interest" description="Disordered" evidence="1">
    <location>
        <begin position="79"/>
        <end position="111"/>
    </location>
</feature>
<reference evidence="2 3" key="1">
    <citation type="submission" date="2024-09" db="EMBL/GenBank/DDBJ databases">
        <title>Rethinking Asexuality: The Enigmatic Case of Functional Sexual Genes in Lepraria (Stereocaulaceae).</title>
        <authorList>
            <person name="Doellman M."/>
            <person name="Sun Y."/>
            <person name="Barcenas-Pena A."/>
            <person name="Lumbsch H.T."/>
            <person name="Grewe F."/>
        </authorList>
    </citation>
    <scope>NUCLEOTIDE SEQUENCE [LARGE SCALE GENOMIC DNA]</scope>
    <source>
        <strain evidence="2 3">Grewe 0041</strain>
    </source>
</reference>
<sequence>MSKSEWESLGMNEWNRLAEISNNTQSYLSTPTVKTMLYNGAHEMAKVEATRRQQAEKMRITNHSFQPTMPRVTLPSEPAAVELPSGDLPAHPPDPSADPVPYPGPPRPHLYAEASQDDKFAIISSGRVPAACRRSHPAPPLRRRPVPLEQRAPQSRHALPPPALPSDRQAPPLPPKTPIRHSAHFAARREHSDHGYQHNGPHTAPPTAAPGLPYPDDGPPPAVNMA</sequence>
<gene>
    <name evidence="2" type="ORF">ABVK25_012470</name>
</gene>
<evidence type="ECO:0000313" key="2">
    <source>
        <dbReference type="EMBL" id="KAL2044094.1"/>
    </source>
</evidence>
<feature type="compositionally biased region" description="Basic and acidic residues" evidence="1">
    <location>
        <begin position="187"/>
        <end position="196"/>
    </location>
</feature>
<protein>
    <submittedName>
        <fullName evidence="2">Uncharacterized protein</fullName>
    </submittedName>
</protein>
<feature type="compositionally biased region" description="Pro residues" evidence="1">
    <location>
        <begin position="90"/>
        <end position="108"/>
    </location>
</feature>